<evidence type="ECO:0000313" key="5">
    <source>
        <dbReference type="EMBL" id="CAG9762282.1"/>
    </source>
</evidence>
<reference evidence="5" key="1">
    <citation type="submission" date="2022-01" db="EMBL/GenBank/DDBJ databases">
        <authorList>
            <person name="King R."/>
        </authorList>
    </citation>
    <scope>NUCLEOTIDE SEQUENCE</scope>
</reference>
<evidence type="ECO:0000259" key="4">
    <source>
        <dbReference type="SMART" id="SM01318"/>
    </source>
</evidence>
<dbReference type="Pfam" id="PF15430">
    <property type="entry name" value="SVWC"/>
    <property type="match status" value="1"/>
</dbReference>
<keyword evidence="3" id="KW-0732">Signal</keyword>
<proteinExistence type="predicted"/>
<sequence>MKLTLFLAVFLAVFSIVFSEAEEAVLRGRGHCYHKKTGPMRKGEVKQIRNKCIKASCNARGTVRLLMCGTVNGKRVKPDYSKPYPECCNLPWLSEEDED</sequence>
<feature type="signal peptide" evidence="3">
    <location>
        <begin position="1"/>
        <end position="19"/>
    </location>
</feature>
<dbReference type="PANTHER" id="PTHR39957">
    <property type="entry name" value="AT09846P1-RELATED"/>
    <property type="match status" value="1"/>
</dbReference>
<comment type="subcellular location">
    <subcellularLocation>
        <location evidence="1">Secreted</location>
    </subcellularLocation>
</comment>
<dbReference type="InterPro" id="IPR053308">
    <property type="entry name" value="Vago-like"/>
</dbReference>
<dbReference type="Proteomes" id="UP001152799">
    <property type="component" value="Chromosome 11"/>
</dbReference>
<evidence type="ECO:0000256" key="1">
    <source>
        <dbReference type="ARBA" id="ARBA00004613"/>
    </source>
</evidence>
<dbReference type="PANTHER" id="PTHR39957:SF1">
    <property type="entry name" value="AT09846P1-RELATED"/>
    <property type="match status" value="1"/>
</dbReference>
<evidence type="ECO:0000256" key="2">
    <source>
        <dbReference type="ARBA" id="ARBA00022525"/>
    </source>
</evidence>
<gene>
    <name evidence="5" type="ORF">CEUTPL_LOCUS2965</name>
</gene>
<name>A0A9N9MFU3_9CUCU</name>
<dbReference type="EMBL" id="OU892287">
    <property type="protein sequence ID" value="CAG9762282.1"/>
    <property type="molecule type" value="Genomic_DNA"/>
</dbReference>
<dbReference type="SMART" id="SM01318">
    <property type="entry name" value="SVWC"/>
    <property type="match status" value="1"/>
</dbReference>
<organism evidence="5 6">
    <name type="scientific">Ceutorhynchus assimilis</name>
    <name type="common">cabbage seed weevil</name>
    <dbReference type="NCBI Taxonomy" id="467358"/>
    <lineage>
        <taxon>Eukaryota</taxon>
        <taxon>Metazoa</taxon>
        <taxon>Ecdysozoa</taxon>
        <taxon>Arthropoda</taxon>
        <taxon>Hexapoda</taxon>
        <taxon>Insecta</taxon>
        <taxon>Pterygota</taxon>
        <taxon>Neoptera</taxon>
        <taxon>Endopterygota</taxon>
        <taxon>Coleoptera</taxon>
        <taxon>Polyphaga</taxon>
        <taxon>Cucujiformia</taxon>
        <taxon>Curculionidae</taxon>
        <taxon>Ceutorhynchinae</taxon>
        <taxon>Ceutorhynchus</taxon>
    </lineage>
</organism>
<accession>A0A9N9MFU3</accession>
<dbReference type="OrthoDB" id="6756588at2759"/>
<evidence type="ECO:0000313" key="6">
    <source>
        <dbReference type="Proteomes" id="UP001152799"/>
    </source>
</evidence>
<dbReference type="InterPro" id="IPR029277">
    <property type="entry name" value="SVWC_dom"/>
</dbReference>
<feature type="domain" description="Single" evidence="4">
    <location>
        <begin position="32"/>
        <end position="94"/>
    </location>
</feature>
<evidence type="ECO:0000256" key="3">
    <source>
        <dbReference type="SAM" id="SignalP"/>
    </source>
</evidence>
<dbReference type="AlphaFoldDB" id="A0A9N9MFU3"/>
<keyword evidence="6" id="KW-1185">Reference proteome</keyword>
<keyword evidence="2" id="KW-0964">Secreted</keyword>
<protein>
    <recommendedName>
        <fullName evidence="4">Single domain-containing protein</fullName>
    </recommendedName>
</protein>
<dbReference type="GO" id="GO:0005576">
    <property type="term" value="C:extracellular region"/>
    <property type="evidence" value="ECO:0007669"/>
    <property type="project" value="UniProtKB-SubCell"/>
</dbReference>
<feature type="chain" id="PRO_5040471577" description="Single domain-containing protein" evidence="3">
    <location>
        <begin position="20"/>
        <end position="99"/>
    </location>
</feature>